<evidence type="ECO:0000256" key="1">
    <source>
        <dbReference type="SAM" id="Coils"/>
    </source>
</evidence>
<dbReference type="Proteomes" id="UP001196765">
    <property type="component" value="Unassembled WGS sequence"/>
</dbReference>
<dbReference type="AlphaFoldDB" id="A0AAW4N5T3"/>
<reference evidence="3" key="1">
    <citation type="submission" date="2021-06" db="EMBL/GenBank/DDBJ databases">
        <title>Collection of gut derived symbiotic bacterial strains cultured from healthy donors.</title>
        <authorList>
            <person name="Lin H."/>
            <person name="Littmann E."/>
            <person name="Pamer E.G."/>
        </authorList>
    </citation>
    <scope>NUCLEOTIDE SEQUENCE</scope>
    <source>
        <strain evidence="3">MSK.21.74</strain>
    </source>
</reference>
<sequence>MSNNGISNVQSALPDSSRVPIIKDKANYQRPATLTEAIKKNKETMLDIQKRGGLRDLVGWVTGRLIDLLYYLGAYDNATDYQIQLLAQRICTKYFYITPAELDYFFVAFTNGEYNKLINNGKTINPQDIMKSLIAYEADLLKERGRVEDERRKEEERLKAIEDAKKPHGIEAWRNYCKSKGLDPDTHTLPSASLHDVNKELNIQNPGRMDELR</sequence>
<accession>A0AAW4N5T3</accession>
<proteinExistence type="predicted"/>
<gene>
    <name evidence="3" type="ORF">KSW82_03875</name>
</gene>
<dbReference type="EMBL" id="JAHOEI010000007">
    <property type="protein sequence ID" value="MBV3386879.1"/>
    <property type="molecule type" value="Genomic_DNA"/>
</dbReference>
<evidence type="ECO:0000313" key="3">
    <source>
        <dbReference type="EMBL" id="MBV3386879.1"/>
    </source>
</evidence>
<feature type="region of interest" description="Disordered" evidence="2">
    <location>
        <begin position="187"/>
        <end position="213"/>
    </location>
</feature>
<evidence type="ECO:0000313" key="4">
    <source>
        <dbReference type="Proteomes" id="UP001196765"/>
    </source>
</evidence>
<name>A0AAW4N5T3_9BACT</name>
<dbReference type="RefSeq" id="WP_217743919.1">
    <property type="nucleotide sequence ID" value="NZ_JAHOEI010000007.1"/>
</dbReference>
<organism evidence="3 4">
    <name type="scientific">Segatella copri</name>
    <dbReference type="NCBI Taxonomy" id="165179"/>
    <lineage>
        <taxon>Bacteria</taxon>
        <taxon>Pseudomonadati</taxon>
        <taxon>Bacteroidota</taxon>
        <taxon>Bacteroidia</taxon>
        <taxon>Bacteroidales</taxon>
        <taxon>Prevotellaceae</taxon>
        <taxon>Segatella</taxon>
    </lineage>
</organism>
<evidence type="ECO:0000256" key="2">
    <source>
        <dbReference type="SAM" id="MobiDB-lite"/>
    </source>
</evidence>
<protein>
    <submittedName>
        <fullName evidence="3">Uncharacterized protein</fullName>
    </submittedName>
</protein>
<feature type="coiled-coil region" evidence="1">
    <location>
        <begin position="137"/>
        <end position="164"/>
    </location>
</feature>
<comment type="caution">
    <text evidence="3">The sequence shown here is derived from an EMBL/GenBank/DDBJ whole genome shotgun (WGS) entry which is preliminary data.</text>
</comment>
<keyword evidence="1" id="KW-0175">Coiled coil</keyword>